<evidence type="ECO:0000313" key="2">
    <source>
        <dbReference type="Proteomes" id="UP000622552"/>
    </source>
</evidence>
<dbReference type="Proteomes" id="UP000622552">
    <property type="component" value="Unassembled WGS sequence"/>
</dbReference>
<gene>
    <name evidence="1" type="ORF">IW245_005884</name>
</gene>
<organism evidence="1 2">
    <name type="scientific">Longispora fulva</name>
    <dbReference type="NCBI Taxonomy" id="619741"/>
    <lineage>
        <taxon>Bacteria</taxon>
        <taxon>Bacillati</taxon>
        <taxon>Actinomycetota</taxon>
        <taxon>Actinomycetes</taxon>
        <taxon>Micromonosporales</taxon>
        <taxon>Micromonosporaceae</taxon>
        <taxon>Longispora</taxon>
    </lineage>
</organism>
<keyword evidence="2" id="KW-1185">Reference proteome</keyword>
<reference evidence="1" key="1">
    <citation type="submission" date="2020-11" db="EMBL/GenBank/DDBJ databases">
        <title>Sequencing the genomes of 1000 actinobacteria strains.</title>
        <authorList>
            <person name="Klenk H.-P."/>
        </authorList>
    </citation>
    <scope>NUCLEOTIDE SEQUENCE</scope>
    <source>
        <strain evidence="1">DSM 45356</strain>
    </source>
</reference>
<protein>
    <submittedName>
        <fullName evidence="1">Molecular chaperone HtpG</fullName>
    </submittedName>
</protein>
<dbReference type="EMBL" id="JADOUF010000001">
    <property type="protein sequence ID" value="MBG6139690.1"/>
    <property type="molecule type" value="Genomic_DNA"/>
</dbReference>
<dbReference type="AlphaFoldDB" id="A0A8J7GL47"/>
<dbReference type="InterPro" id="IPR020568">
    <property type="entry name" value="Ribosomal_Su5_D2-typ_SF"/>
</dbReference>
<dbReference type="SUPFAM" id="SSF54211">
    <property type="entry name" value="Ribosomal protein S5 domain 2-like"/>
    <property type="match status" value="1"/>
</dbReference>
<dbReference type="RefSeq" id="WP_197006319.1">
    <property type="nucleotide sequence ID" value="NZ_BONS01000006.1"/>
</dbReference>
<comment type="caution">
    <text evidence="1">The sequence shown here is derived from an EMBL/GenBank/DDBJ whole genome shotgun (WGS) entry which is preliminary data.</text>
</comment>
<sequence length="506" mass="55653">MAKAFRVDLPTLLKLRYPDPQRYLAELIRHSVTRNAKRIRIVPADVNRGQFQISDDGDMTVPDGRLPGEDGLVAGLLVSDSVTLTSAGTKWVGRISGTHTTTAVDDDLTGTTVTLRRRRGETLLNTSKVVELARRYAEMSPIPVDVSMPGGATQTVNRQPPWLCEKPLEIAEYGAELLDADPLDLVALKKPTGETFGVAYILPTSPAPRAVQKHSLYRDGLLLEDEGADLLPEWAFFARCVLDAGALPDDRDEARAQLGQSLRSWLLLLSARQPRRLTQFVNTHHLSLKIHAAQDPELARIITRWLPFETSAGRLTLTELLGRTRHVRYATTRDVFRQLAPIAGRNTPFVNAGHLHDVKLLEQLPDLYDDVTVERVEVADIVADLDDPPLSDRVAQLRLRKVADSALAATGCATVVKSFEPASLPVLYLGDPATLCLNHRSPIIQHLARLSDQTVLSRTVQLLHAQARLHGHLPLRGVDTELLSGALLDLVQLAALEEDLSGLDHG</sequence>
<accession>A0A8J7GL47</accession>
<evidence type="ECO:0000313" key="1">
    <source>
        <dbReference type="EMBL" id="MBG6139690.1"/>
    </source>
</evidence>
<name>A0A8J7GL47_9ACTN</name>
<proteinExistence type="predicted"/>